<name>A0ABS5TRX1_9ACTN</name>
<evidence type="ECO:0000313" key="4">
    <source>
        <dbReference type="EMBL" id="MBT0773540.1"/>
    </source>
</evidence>
<sequence length="288" mass="30388">MRLIGHRIAGPERPGAVLTTVDGEERVLDLGPVTGGLSVAGLLADDAALAAVRQALAGADPASLPLLEQVPLGPPVRPGKILCLGYNYAGHTEEEAPSFPNVFVKTPNTICGPRDDVVMPRAATDVDYEGEIAVVIGRTARDVTEAAAMAHVAGYTLFNDVSDRGWQHRANQWALGKSVDGFGPLGPWIVTADEAGDLAGRRVQTERNGVLTVDSTTDAMVFGVAYLVHYLSQVITLEPGDIISTGTPGRTPRAQAVHTPLAHGDTVTVRVTGLGELRTTFVSMEENR</sequence>
<dbReference type="EMBL" id="JAHBAY010000018">
    <property type="protein sequence ID" value="MBT0773540.1"/>
    <property type="molecule type" value="Genomic_DNA"/>
</dbReference>
<dbReference type="SUPFAM" id="SSF56529">
    <property type="entry name" value="FAH"/>
    <property type="match status" value="1"/>
</dbReference>
<dbReference type="InterPro" id="IPR011234">
    <property type="entry name" value="Fumarylacetoacetase-like_C"/>
</dbReference>
<dbReference type="RefSeq" id="WP_214160081.1">
    <property type="nucleotide sequence ID" value="NZ_JAHBAY010000018.1"/>
</dbReference>
<evidence type="ECO:0000256" key="1">
    <source>
        <dbReference type="ARBA" id="ARBA00010211"/>
    </source>
</evidence>
<evidence type="ECO:0000256" key="2">
    <source>
        <dbReference type="ARBA" id="ARBA00022723"/>
    </source>
</evidence>
<dbReference type="PANTHER" id="PTHR42796">
    <property type="entry name" value="FUMARYLACETOACETATE HYDROLASE DOMAIN-CONTAINING PROTEIN 2A-RELATED"/>
    <property type="match status" value="1"/>
</dbReference>
<comment type="similarity">
    <text evidence="1">Belongs to the FAH family.</text>
</comment>
<protein>
    <submittedName>
        <fullName evidence="4">Fumarylacetoacetate hydrolase family protein</fullName>
    </submittedName>
</protein>
<evidence type="ECO:0000313" key="5">
    <source>
        <dbReference type="Proteomes" id="UP001197247"/>
    </source>
</evidence>
<keyword evidence="4" id="KW-0378">Hydrolase</keyword>
<dbReference type="InterPro" id="IPR051121">
    <property type="entry name" value="FAH"/>
</dbReference>
<dbReference type="InterPro" id="IPR036663">
    <property type="entry name" value="Fumarylacetoacetase_C_sf"/>
</dbReference>
<comment type="caution">
    <text evidence="4">The sequence shown here is derived from an EMBL/GenBank/DDBJ whole genome shotgun (WGS) entry which is preliminary data.</text>
</comment>
<keyword evidence="5" id="KW-1185">Reference proteome</keyword>
<dbReference type="PANTHER" id="PTHR42796:SF4">
    <property type="entry name" value="FUMARYLACETOACETATE HYDROLASE DOMAIN-CONTAINING PROTEIN 2A"/>
    <property type="match status" value="1"/>
</dbReference>
<dbReference type="Pfam" id="PF01557">
    <property type="entry name" value="FAA_hydrolase"/>
    <property type="match status" value="1"/>
</dbReference>
<organism evidence="4 5">
    <name type="scientific">Kineosporia corallincola</name>
    <dbReference type="NCBI Taxonomy" id="2835133"/>
    <lineage>
        <taxon>Bacteria</taxon>
        <taxon>Bacillati</taxon>
        <taxon>Actinomycetota</taxon>
        <taxon>Actinomycetes</taxon>
        <taxon>Kineosporiales</taxon>
        <taxon>Kineosporiaceae</taxon>
        <taxon>Kineosporia</taxon>
    </lineage>
</organism>
<gene>
    <name evidence="4" type="ORF">KIH74_31635</name>
</gene>
<feature type="domain" description="Fumarylacetoacetase-like C-terminal" evidence="3">
    <location>
        <begin position="80"/>
        <end position="281"/>
    </location>
</feature>
<proteinExistence type="inferred from homology"/>
<accession>A0ABS5TRX1</accession>
<dbReference type="Proteomes" id="UP001197247">
    <property type="component" value="Unassembled WGS sequence"/>
</dbReference>
<dbReference type="GO" id="GO:0016787">
    <property type="term" value="F:hydrolase activity"/>
    <property type="evidence" value="ECO:0007669"/>
    <property type="project" value="UniProtKB-KW"/>
</dbReference>
<reference evidence="4 5" key="1">
    <citation type="submission" date="2021-05" db="EMBL/GenBank/DDBJ databases">
        <title>Kineosporia and Streptomyces sp. nov. two new marine actinobacteria isolated from Coral.</title>
        <authorList>
            <person name="Buangrab K."/>
            <person name="Sutthacheep M."/>
            <person name="Yeemin T."/>
            <person name="Harunari E."/>
            <person name="Igarashi Y."/>
            <person name="Kanchanasin P."/>
            <person name="Tanasupawat S."/>
            <person name="Phongsopitanun W."/>
        </authorList>
    </citation>
    <scope>NUCLEOTIDE SEQUENCE [LARGE SCALE GENOMIC DNA]</scope>
    <source>
        <strain evidence="4 5">J2-2</strain>
    </source>
</reference>
<evidence type="ECO:0000259" key="3">
    <source>
        <dbReference type="Pfam" id="PF01557"/>
    </source>
</evidence>
<dbReference type="Gene3D" id="3.90.850.10">
    <property type="entry name" value="Fumarylacetoacetase-like, C-terminal domain"/>
    <property type="match status" value="1"/>
</dbReference>
<keyword evidence="2" id="KW-0479">Metal-binding</keyword>